<reference evidence="10 11" key="1">
    <citation type="submission" date="2022-05" db="EMBL/GenBank/DDBJ databases">
        <authorList>
            <person name="Park J.-S."/>
        </authorList>
    </citation>
    <scope>NUCLEOTIDE SEQUENCE [LARGE SCALE GENOMIC DNA]</scope>
    <source>
        <strain evidence="10 11">2012CJ34-2</strain>
    </source>
</reference>
<evidence type="ECO:0000256" key="4">
    <source>
        <dbReference type="ARBA" id="ARBA00022643"/>
    </source>
</evidence>
<accession>A0ABT0PI98</accession>
<dbReference type="Pfam" id="PF00881">
    <property type="entry name" value="Nitroreductase"/>
    <property type="match status" value="1"/>
</dbReference>
<evidence type="ECO:0000256" key="8">
    <source>
        <dbReference type="PIRNR" id="PIRNR000232"/>
    </source>
</evidence>
<dbReference type="InterPro" id="IPR026021">
    <property type="entry name" value="YdjA-like"/>
</dbReference>
<evidence type="ECO:0000256" key="2">
    <source>
        <dbReference type="ARBA" id="ARBA00007118"/>
    </source>
</evidence>
<comment type="similarity">
    <text evidence="2 8">Belongs to the nitroreductase family.</text>
</comment>
<dbReference type="CDD" id="cd02135">
    <property type="entry name" value="YdjA-like"/>
    <property type="match status" value="1"/>
</dbReference>
<dbReference type="RefSeq" id="WP_249700465.1">
    <property type="nucleotide sequence ID" value="NZ_JAMFLX010000020.1"/>
</dbReference>
<dbReference type="PIRSF" id="PIRSF000232">
    <property type="entry name" value="YdjA"/>
    <property type="match status" value="1"/>
</dbReference>
<keyword evidence="6 8" id="KW-0560">Oxidoreductase</keyword>
<dbReference type="EMBL" id="JAMFLX010000020">
    <property type="protein sequence ID" value="MCL6271112.1"/>
    <property type="molecule type" value="Genomic_DNA"/>
</dbReference>
<evidence type="ECO:0000313" key="11">
    <source>
        <dbReference type="Proteomes" id="UP001203338"/>
    </source>
</evidence>
<evidence type="ECO:0000259" key="9">
    <source>
        <dbReference type="Pfam" id="PF00881"/>
    </source>
</evidence>
<evidence type="ECO:0000256" key="5">
    <source>
        <dbReference type="ARBA" id="ARBA00022857"/>
    </source>
</evidence>
<evidence type="ECO:0000256" key="3">
    <source>
        <dbReference type="ARBA" id="ARBA00022630"/>
    </source>
</evidence>
<evidence type="ECO:0000256" key="6">
    <source>
        <dbReference type="ARBA" id="ARBA00023002"/>
    </source>
</evidence>
<keyword evidence="7 8" id="KW-0520">NAD</keyword>
<name>A0ABT0PI98_9GAMM</name>
<comment type="cofactor">
    <cofactor evidence="1 8">
        <name>FMN</name>
        <dbReference type="ChEBI" id="CHEBI:58210"/>
    </cofactor>
</comment>
<evidence type="ECO:0000256" key="1">
    <source>
        <dbReference type="ARBA" id="ARBA00001917"/>
    </source>
</evidence>
<dbReference type="SUPFAM" id="SSF55469">
    <property type="entry name" value="FMN-dependent nitroreductase-like"/>
    <property type="match status" value="1"/>
</dbReference>
<evidence type="ECO:0000256" key="7">
    <source>
        <dbReference type="ARBA" id="ARBA00023027"/>
    </source>
</evidence>
<evidence type="ECO:0000313" key="10">
    <source>
        <dbReference type="EMBL" id="MCL6271112.1"/>
    </source>
</evidence>
<keyword evidence="4 8" id="KW-0288">FMN</keyword>
<dbReference type="Proteomes" id="UP001203338">
    <property type="component" value="Unassembled WGS sequence"/>
</dbReference>
<protein>
    <recommendedName>
        <fullName evidence="8">Putative NAD(P)H nitroreductase</fullName>
        <ecNumber evidence="8">1.-.-.-</ecNumber>
    </recommendedName>
</protein>
<organism evidence="10 11">
    <name type="scientific">Parendozoicomonas callyspongiae</name>
    <dbReference type="NCBI Taxonomy" id="2942213"/>
    <lineage>
        <taxon>Bacteria</taxon>
        <taxon>Pseudomonadati</taxon>
        <taxon>Pseudomonadota</taxon>
        <taxon>Gammaproteobacteria</taxon>
        <taxon>Oceanospirillales</taxon>
        <taxon>Endozoicomonadaceae</taxon>
        <taxon>Parendozoicomonas</taxon>
    </lineage>
</organism>
<dbReference type="Gene3D" id="3.40.109.10">
    <property type="entry name" value="NADH Oxidase"/>
    <property type="match status" value="1"/>
</dbReference>
<dbReference type="InterPro" id="IPR029479">
    <property type="entry name" value="Nitroreductase"/>
</dbReference>
<keyword evidence="3 8" id="KW-0285">Flavoprotein</keyword>
<dbReference type="EC" id="1.-.-.-" evidence="8"/>
<dbReference type="InterPro" id="IPR052530">
    <property type="entry name" value="NAD(P)H_nitroreductase"/>
</dbReference>
<gene>
    <name evidence="10" type="ORF">M3P05_14395</name>
</gene>
<dbReference type="PANTHER" id="PTHR43821">
    <property type="entry name" value="NAD(P)H NITROREDUCTASE YDJA-RELATED"/>
    <property type="match status" value="1"/>
</dbReference>
<dbReference type="PANTHER" id="PTHR43821:SF1">
    <property type="entry name" value="NAD(P)H NITROREDUCTASE YDJA-RELATED"/>
    <property type="match status" value="1"/>
</dbReference>
<dbReference type="InterPro" id="IPR000415">
    <property type="entry name" value="Nitroreductase-like"/>
</dbReference>
<sequence length="184" mass="20242">MDAIELLMTRVSVPVLTEPGPSDCEIDVLIQAACRAPDHARLQPWRFIKITGERRHDLGELLVKAALARGDNLTEGQADRLRKTPLRAPVLLLPVLVFTEHPKVPEAEQLLSLGAAVGNILNTAHILEIGAMWRTGLVSYEPVLAEELGLANNEKLYGFIYLGTPAAEMKSVPEVDPAYFLSDW</sequence>
<comment type="caution">
    <text evidence="10">The sequence shown here is derived from an EMBL/GenBank/DDBJ whole genome shotgun (WGS) entry which is preliminary data.</text>
</comment>
<feature type="domain" description="Nitroreductase" evidence="9">
    <location>
        <begin position="17"/>
        <end position="163"/>
    </location>
</feature>
<keyword evidence="5 8" id="KW-0521">NADP</keyword>
<proteinExistence type="inferred from homology"/>
<keyword evidence="11" id="KW-1185">Reference proteome</keyword>